<keyword evidence="8" id="KW-0963">Cytoplasm</keyword>
<feature type="region of interest" description="G4" evidence="9">
    <location>
        <begin position="124"/>
        <end position="127"/>
    </location>
</feature>
<dbReference type="GO" id="GO:0005886">
    <property type="term" value="C:plasma membrane"/>
    <property type="evidence" value="ECO:0007669"/>
    <property type="project" value="UniProtKB-SubCell"/>
</dbReference>
<comment type="similarity">
    <text evidence="1 8 9 10">Belongs to the TRAFAC class TrmE-Era-EngA-EngB-Septin-like GTPase superfamily. Era GTPase family.</text>
</comment>
<dbReference type="SUPFAM" id="SSF54814">
    <property type="entry name" value="Prokaryotic type KH domain (KH-domain type II)"/>
    <property type="match status" value="1"/>
</dbReference>
<keyword evidence="5 8" id="KW-0694">RNA-binding</keyword>
<name>F5L7K7_CALTT</name>
<evidence type="ECO:0000256" key="5">
    <source>
        <dbReference type="ARBA" id="ARBA00022884"/>
    </source>
</evidence>
<keyword evidence="8" id="KW-1003">Cell membrane</keyword>
<keyword evidence="7 8" id="KW-0472">Membrane</keyword>
<dbReference type="InterPro" id="IPR009019">
    <property type="entry name" value="KH_sf_prok-type"/>
</dbReference>
<dbReference type="Gene3D" id="3.30.300.20">
    <property type="match status" value="1"/>
</dbReference>
<dbReference type="EMBL" id="CP082237">
    <property type="protein sequence ID" value="QZT33369.1"/>
    <property type="molecule type" value="Genomic_DNA"/>
</dbReference>
<dbReference type="Gene3D" id="3.40.50.300">
    <property type="entry name" value="P-loop containing nucleotide triphosphate hydrolases"/>
    <property type="match status" value="1"/>
</dbReference>
<dbReference type="CDD" id="cd22534">
    <property type="entry name" value="KH-II_Era"/>
    <property type="match status" value="1"/>
</dbReference>
<gene>
    <name evidence="8 14" type="primary">era</name>
    <name evidence="13" type="ORF">CathTA2_1807</name>
    <name evidence="14" type="ORF">HUR95_14100</name>
</gene>
<feature type="region of interest" description="G5" evidence="9">
    <location>
        <begin position="153"/>
        <end position="155"/>
    </location>
</feature>
<keyword evidence="8" id="KW-0699">rRNA-binding</keyword>
<sequence length="303" mass="34765">MSEGTFRSGFVALIGRPNVGKSTLMNQIIGHKVAIMSDKPQTTRNKIQGIYTSAEGQIIFVDTPGIHKPRTKLGDYMVNVAQNTLREVDLILFLVDAKEGLGPGDQWIINHLKEVSTPVFLVINKIDLVHPDELLPLITRYVELYDFKEVIPVSALQGNNVSRLMEQILRYLPEGPQYYPSDQVTDHPERFIVAELIREKVLQLTHEEIPHSIAVDIEEMKQRDNRGTVFISAVIYTERDSQKKIVIGKQGRMLKEIGTRARQEIEALLGSKIYLDLWVKVKKDWRNKMSQLRLFGYHEREYS</sequence>
<evidence type="ECO:0000256" key="10">
    <source>
        <dbReference type="RuleBase" id="RU003761"/>
    </source>
</evidence>
<dbReference type="PROSITE" id="PS51713">
    <property type="entry name" value="G_ERA"/>
    <property type="match status" value="1"/>
</dbReference>
<evidence type="ECO:0000256" key="3">
    <source>
        <dbReference type="ARBA" id="ARBA00022517"/>
    </source>
</evidence>
<dbReference type="AlphaFoldDB" id="F5L7K7"/>
<dbReference type="PANTHER" id="PTHR42698">
    <property type="entry name" value="GTPASE ERA"/>
    <property type="match status" value="1"/>
</dbReference>
<feature type="binding site" evidence="8">
    <location>
        <begin position="124"/>
        <end position="127"/>
    </location>
    <ligand>
        <name>GTP</name>
        <dbReference type="ChEBI" id="CHEBI:37565"/>
    </ligand>
</feature>
<keyword evidence="16" id="KW-1185">Reference proteome</keyword>
<dbReference type="InterPro" id="IPR030388">
    <property type="entry name" value="G_ERA_dom"/>
</dbReference>
<dbReference type="RefSeq" id="WP_007504936.1">
    <property type="nucleotide sequence ID" value="NZ_AFCE01000142.1"/>
</dbReference>
<dbReference type="SUPFAM" id="SSF52540">
    <property type="entry name" value="P-loop containing nucleoside triphosphate hydrolases"/>
    <property type="match status" value="1"/>
</dbReference>
<evidence type="ECO:0000313" key="15">
    <source>
        <dbReference type="Proteomes" id="UP000010716"/>
    </source>
</evidence>
<dbReference type="Pfam" id="PF01926">
    <property type="entry name" value="MMR_HSR1"/>
    <property type="match status" value="1"/>
</dbReference>
<evidence type="ECO:0000256" key="4">
    <source>
        <dbReference type="ARBA" id="ARBA00022741"/>
    </source>
</evidence>
<dbReference type="NCBIfam" id="NF000908">
    <property type="entry name" value="PRK00089.1"/>
    <property type="match status" value="1"/>
</dbReference>
<dbReference type="GO" id="GO:0005829">
    <property type="term" value="C:cytosol"/>
    <property type="evidence" value="ECO:0007669"/>
    <property type="project" value="TreeGrafter"/>
</dbReference>
<dbReference type="GO" id="GO:0003924">
    <property type="term" value="F:GTPase activity"/>
    <property type="evidence" value="ECO:0007669"/>
    <property type="project" value="UniProtKB-UniRule"/>
</dbReference>
<comment type="subunit">
    <text evidence="8">Monomer.</text>
</comment>
<dbReference type="KEGG" id="cthu:HUR95_14100"/>
<dbReference type="InterPro" id="IPR015946">
    <property type="entry name" value="KH_dom-like_a/b"/>
</dbReference>
<feature type="binding site" evidence="8">
    <location>
        <begin position="62"/>
        <end position="66"/>
    </location>
    <ligand>
        <name>GTP</name>
        <dbReference type="ChEBI" id="CHEBI:37565"/>
    </ligand>
</feature>
<evidence type="ECO:0000256" key="7">
    <source>
        <dbReference type="ARBA" id="ARBA00023136"/>
    </source>
</evidence>
<dbReference type="GO" id="GO:0000028">
    <property type="term" value="P:ribosomal small subunit assembly"/>
    <property type="evidence" value="ECO:0007669"/>
    <property type="project" value="TreeGrafter"/>
</dbReference>
<reference evidence="14" key="3">
    <citation type="submission" date="2021-08" db="EMBL/GenBank/DDBJ databases">
        <authorList>
            <person name="de Jong S."/>
            <person name="van den Broek M."/>
            <person name="Merkel A."/>
            <person name="de la Torre Cortes P."/>
            <person name="Kalamorz F."/>
            <person name="Cook G."/>
            <person name="van Loosdrecht M."/>
            <person name="McMillan D."/>
        </authorList>
    </citation>
    <scope>NUCLEOTIDE SEQUENCE</scope>
    <source>
        <strain evidence="14">TA2.A1</strain>
    </source>
</reference>
<dbReference type="PROSITE" id="PS50823">
    <property type="entry name" value="KH_TYPE_2"/>
    <property type="match status" value="1"/>
</dbReference>
<dbReference type="FunFam" id="3.30.300.20:FF:000003">
    <property type="entry name" value="GTPase Era"/>
    <property type="match status" value="1"/>
</dbReference>
<evidence type="ECO:0000259" key="12">
    <source>
        <dbReference type="PROSITE" id="PS51713"/>
    </source>
</evidence>
<dbReference type="GO" id="GO:0043024">
    <property type="term" value="F:ribosomal small subunit binding"/>
    <property type="evidence" value="ECO:0007669"/>
    <property type="project" value="TreeGrafter"/>
</dbReference>
<evidence type="ECO:0000313" key="13">
    <source>
        <dbReference type="EMBL" id="EGL82651.1"/>
    </source>
</evidence>
<dbReference type="EMBL" id="AFCE01000142">
    <property type="protein sequence ID" value="EGL82651.1"/>
    <property type="molecule type" value="Genomic_DNA"/>
</dbReference>
<dbReference type="Proteomes" id="UP000010716">
    <property type="component" value="Unassembled WGS sequence"/>
</dbReference>
<dbReference type="GO" id="GO:0070181">
    <property type="term" value="F:small ribosomal subunit rRNA binding"/>
    <property type="evidence" value="ECO:0007669"/>
    <property type="project" value="UniProtKB-UniRule"/>
</dbReference>
<evidence type="ECO:0000256" key="8">
    <source>
        <dbReference type="HAMAP-Rule" id="MF_00367"/>
    </source>
</evidence>
<dbReference type="Pfam" id="PF07650">
    <property type="entry name" value="KH_2"/>
    <property type="match status" value="1"/>
</dbReference>
<evidence type="ECO:0000256" key="9">
    <source>
        <dbReference type="PROSITE-ProRule" id="PRU01050"/>
    </source>
</evidence>
<evidence type="ECO:0000256" key="6">
    <source>
        <dbReference type="ARBA" id="ARBA00023134"/>
    </source>
</evidence>
<dbReference type="InterPro" id="IPR006073">
    <property type="entry name" value="GTP-bd"/>
</dbReference>
<dbReference type="HAMAP" id="MF_00367">
    <property type="entry name" value="GTPase_Era"/>
    <property type="match status" value="1"/>
</dbReference>
<comment type="subcellular location">
    <subcellularLocation>
        <location evidence="8">Cytoplasm</location>
    </subcellularLocation>
    <subcellularLocation>
        <location evidence="8">Cell membrane</location>
        <topology evidence="8">Peripheral membrane protein</topology>
    </subcellularLocation>
</comment>
<dbReference type="GO" id="GO:0005525">
    <property type="term" value="F:GTP binding"/>
    <property type="evidence" value="ECO:0007669"/>
    <property type="project" value="UniProtKB-UniRule"/>
</dbReference>
<reference evidence="14 16" key="2">
    <citation type="journal article" date="2020" name="Extremophiles">
        <title>Genomic analysis of Caldalkalibacillus thermarum TA2.A1 reveals aerobic alkaliphilic metabolism and evolutionary hallmarks linking alkaliphilic bacteria and plant life.</title>
        <authorList>
            <person name="de Jong S.I."/>
            <person name="van den Broek M.A."/>
            <person name="Merkel A.Y."/>
            <person name="de la Torre Cortes P."/>
            <person name="Kalamorz F."/>
            <person name="Cook G.M."/>
            <person name="van Loosdrecht M.C.M."/>
            <person name="McMillan D.G.G."/>
        </authorList>
    </citation>
    <scope>NUCLEOTIDE SEQUENCE [LARGE SCALE GENOMIC DNA]</scope>
    <source>
        <strain evidence="14 16">TA2.A1</strain>
    </source>
</reference>
<proteinExistence type="inferred from homology"/>
<comment type="function">
    <text evidence="8">An essential GTPase that binds both GDP and GTP, with rapid nucleotide exchange. Plays a role in 16S rRNA processing and 30S ribosomal subunit biogenesis and possibly also in cell cycle regulation and energy metabolism.</text>
</comment>
<keyword evidence="4 8" id="KW-0547">Nucleotide-binding</keyword>
<reference evidence="13 15" key="1">
    <citation type="journal article" date="2011" name="J. Bacteriol.">
        <title>Draft genome sequence of the thermoalkaliphilic Caldalkalibacillus thermarum strain TA2.A1.</title>
        <authorList>
            <person name="Kalamorz F."/>
            <person name="Keis S."/>
            <person name="McMillan D.G."/>
            <person name="Olsson K."/>
            <person name="Stanton J.A."/>
            <person name="Stockwell P."/>
            <person name="Black M.A."/>
            <person name="Klingeman D.M."/>
            <person name="Land M.L."/>
            <person name="Han C.S."/>
            <person name="Martin S.L."/>
            <person name="Becher S.A."/>
            <person name="Peddie C.J."/>
            <person name="Morgan H.W."/>
            <person name="Matthies D."/>
            <person name="Preiss L."/>
            <person name="Meier T."/>
            <person name="Brown S.D."/>
            <person name="Cook G.M."/>
        </authorList>
    </citation>
    <scope>NUCLEOTIDE SEQUENCE [LARGE SCALE GENOMIC DNA]</scope>
    <source>
        <strain evidence="13 15">TA2.A1</strain>
    </source>
</reference>
<accession>F5L7K7</accession>
<feature type="domain" description="KH type-2" evidence="11">
    <location>
        <begin position="205"/>
        <end position="283"/>
    </location>
</feature>
<dbReference type="FunFam" id="3.40.50.300:FF:000094">
    <property type="entry name" value="GTPase Era"/>
    <property type="match status" value="1"/>
</dbReference>
<protein>
    <recommendedName>
        <fullName evidence="2 8">GTPase Era</fullName>
    </recommendedName>
</protein>
<dbReference type="InterPro" id="IPR027417">
    <property type="entry name" value="P-loop_NTPase"/>
</dbReference>
<keyword evidence="6 8" id="KW-0342">GTP-binding</keyword>
<feature type="binding site" evidence="8">
    <location>
        <begin position="15"/>
        <end position="22"/>
    </location>
    <ligand>
        <name>GTP</name>
        <dbReference type="ChEBI" id="CHEBI:37565"/>
    </ligand>
</feature>
<dbReference type="CDD" id="cd04163">
    <property type="entry name" value="Era"/>
    <property type="match status" value="1"/>
</dbReference>
<dbReference type="InterPro" id="IPR005225">
    <property type="entry name" value="Small_GTP-bd"/>
</dbReference>
<evidence type="ECO:0000313" key="16">
    <source>
        <dbReference type="Proteomes" id="UP000825179"/>
    </source>
</evidence>
<keyword evidence="3 8" id="KW-0690">Ribosome biogenesis</keyword>
<dbReference type="NCBIfam" id="TIGR00436">
    <property type="entry name" value="era"/>
    <property type="match status" value="1"/>
</dbReference>
<evidence type="ECO:0000256" key="1">
    <source>
        <dbReference type="ARBA" id="ARBA00007921"/>
    </source>
</evidence>
<dbReference type="PRINTS" id="PR00326">
    <property type="entry name" value="GTP1OBG"/>
</dbReference>
<dbReference type="NCBIfam" id="TIGR00231">
    <property type="entry name" value="small_GTP"/>
    <property type="match status" value="1"/>
</dbReference>
<organism evidence="13 15">
    <name type="scientific">Caldalkalibacillus thermarum (strain TA2.A1)</name>
    <dbReference type="NCBI Taxonomy" id="986075"/>
    <lineage>
        <taxon>Bacteria</taxon>
        <taxon>Bacillati</taxon>
        <taxon>Bacillota</taxon>
        <taxon>Bacilli</taxon>
        <taxon>Bacillales</taxon>
        <taxon>Bacillaceae</taxon>
        <taxon>Caldalkalibacillus</taxon>
    </lineage>
</organism>
<feature type="region of interest" description="G1" evidence="9">
    <location>
        <begin position="15"/>
        <end position="22"/>
    </location>
</feature>
<evidence type="ECO:0000256" key="2">
    <source>
        <dbReference type="ARBA" id="ARBA00020484"/>
    </source>
</evidence>
<dbReference type="Proteomes" id="UP000825179">
    <property type="component" value="Chromosome"/>
</dbReference>
<feature type="region of interest" description="G3" evidence="9">
    <location>
        <begin position="62"/>
        <end position="65"/>
    </location>
</feature>
<dbReference type="InterPro" id="IPR005662">
    <property type="entry name" value="GTPase_Era-like"/>
</dbReference>
<feature type="domain" description="Era-type G" evidence="12">
    <location>
        <begin position="7"/>
        <end position="174"/>
    </location>
</feature>
<feature type="region of interest" description="G2" evidence="9">
    <location>
        <begin position="41"/>
        <end position="45"/>
    </location>
</feature>
<dbReference type="eggNOG" id="COG1159">
    <property type="taxonomic scope" value="Bacteria"/>
</dbReference>
<dbReference type="InterPro" id="IPR004044">
    <property type="entry name" value="KH_dom_type_2"/>
</dbReference>
<dbReference type="PANTHER" id="PTHR42698:SF1">
    <property type="entry name" value="GTPASE ERA, MITOCHONDRIAL"/>
    <property type="match status" value="1"/>
</dbReference>
<evidence type="ECO:0000259" key="11">
    <source>
        <dbReference type="PROSITE" id="PS50823"/>
    </source>
</evidence>
<dbReference type="OrthoDB" id="9805918at2"/>
<evidence type="ECO:0000313" key="14">
    <source>
        <dbReference type="EMBL" id="QZT33369.1"/>
    </source>
</evidence>